<dbReference type="InterPro" id="IPR023214">
    <property type="entry name" value="HAD_sf"/>
</dbReference>
<dbReference type="SFLD" id="SFLDS00003">
    <property type="entry name" value="Haloacid_Dehalogenase"/>
    <property type="match status" value="1"/>
</dbReference>
<dbReference type="Proteomes" id="UP000004910">
    <property type="component" value="Unassembled WGS sequence"/>
</dbReference>
<dbReference type="SFLD" id="SFLDG01135">
    <property type="entry name" value="C1.5.6:_HAD__Beta-PGM__Phospha"/>
    <property type="match status" value="1"/>
</dbReference>
<dbReference type="EMBL" id="ABIK02000015">
    <property type="protein sequence ID" value="EDS73704.1"/>
    <property type="molecule type" value="Genomic_DNA"/>
</dbReference>
<comment type="caution">
    <text evidence="1">The sequence shown here is derived from an EMBL/GenBank/DDBJ whole genome shotgun (WGS) entry which is preliminary data.</text>
</comment>
<dbReference type="GO" id="GO:0005829">
    <property type="term" value="C:cytosol"/>
    <property type="evidence" value="ECO:0007669"/>
    <property type="project" value="TreeGrafter"/>
</dbReference>
<accession>B1C4W0</accession>
<dbReference type="STRING" id="428126.CLOSPI_02129"/>
<dbReference type="CDD" id="cd04302">
    <property type="entry name" value="HAD_5NT"/>
    <property type="match status" value="1"/>
</dbReference>
<dbReference type="InterPro" id="IPR050155">
    <property type="entry name" value="HAD-like_hydrolase_sf"/>
</dbReference>
<dbReference type="SUPFAM" id="SSF56784">
    <property type="entry name" value="HAD-like"/>
    <property type="match status" value="1"/>
</dbReference>
<reference evidence="1" key="1">
    <citation type="submission" date="2008-02" db="EMBL/GenBank/DDBJ databases">
        <authorList>
            <person name="Fulton L."/>
            <person name="Clifton S."/>
            <person name="Fulton B."/>
            <person name="Xu J."/>
            <person name="Minx P."/>
            <person name="Pepin K.H."/>
            <person name="Johnson M."/>
            <person name="Thiruvilangam P."/>
            <person name="Bhonagiri V."/>
            <person name="Nash W.E."/>
            <person name="Mardis E.R."/>
            <person name="Wilson R.K."/>
        </authorList>
    </citation>
    <scope>NUCLEOTIDE SEQUENCE [LARGE SCALE GENOMIC DNA]</scope>
    <source>
        <strain evidence="1">DSM 1552</strain>
    </source>
</reference>
<name>B1C4W0_9FIRM</name>
<evidence type="ECO:0000313" key="2">
    <source>
        <dbReference type="Proteomes" id="UP000004910"/>
    </source>
</evidence>
<evidence type="ECO:0000313" key="1">
    <source>
        <dbReference type="EMBL" id="EDS73704.1"/>
    </source>
</evidence>
<dbReference type="GO" id="GO:0004713">
    <property type="term" value="F:protein tyrosine kinase activity"/>
    <property type="evidence" value="ECO:0007669"/>
    <property type="project" value="TreeGrafter"/>
</dbReference>
<dbReference type="HOGENOM" id="CLU_045011_19_4_9"/>
<dbReference type="InterPro" id="IPR036412">
    <property type="entry name" value="HAD-like_sf"/>
</dbReference>
<protein>
    <submittedName>
        <fullName evidence="1">HAD hydrolase, family IA, variant 1</fullName>
    </submittedName>
</protein>
<proteinExistence type="predicted"/>
<dbReference type="InterPro" id="IPR041492">
    <property type="entry name" value="HAD_2"/>
</dbReference>
<dbReference type="GO" id="GO:0016787">
    <property type="term" value="F:hydrolase activity"/>
    <property type="evidence" value="ECO:0007669"/>
    <property type="project" value="UniProtKB-KW"/>
</dbReference>
<dbReference type="NCBIfam" id="TIGR01549">
    <property type="entry name" value="HAD-SF-IA-v1"/>
    <property type="match status" value="1"/>
</dbReference>
<dbReference type="InterPro" id="IPR023198">
    <property type="entry name" value="PGP-like_dom2"/>
</dbReference>
<gene>
    <name evidence="1" type="ORF">CLOSPI_02129</name>
</gene>
<reference evidence="1" key="2">
    <citation type="submission" date="2014-06" db="EMBL/GenBank/DDBJ databases">
        <title>Draft genome sequence of Clostridium spiroforme (DSM 1552).</title>
        <authorList>
            <person name="Sudarsanam P."/>
            <person name="Ley R."/>
            <person name="Guruge J."/>
            <person name="Turnbaugh P.J."/>
            <person name="Mahowald M."/>
            <person name="Liep D."/>
            <person name="Gordon J."/>
        </authorList>
    </citation>
    <scope>NUCLEOTIDE SEQUENCE</scope>
    <source>
        <strain evidence="1">DSM 1552</strain>
    </source>
</reference>
<dbReference type="SFLD" id="SFLDG01129">
    <property type="entry name" value="C1.5:_HAD__Beta-PGM__Phosphata"/>
    <property type="match status" value="1"/>
</dbReference>
<dbReference type="PANTHER" id="PTHR43434:SF20">
    <property type="entry name" value="5'-NUCLEOTIDASE"/>
    <property type="match status" value="1"/>
</dbReference>
<dbReference type="AlphaFoldDB" id="B1C4W0"/>
<dbReference type="Pfam" id="PF13419">
    <property type="entry name" value="HAD_2"/>
    <property type="match status" value="1"/>
</dbReference>
<keyword evidence="2" id="KW-1185">Reference proteome</keyword>
<dbReference type="InterPro" id="IPR006439">
    <property type="entry name" value="HAD-SF_hydro_IA"/>
</dbReference>
<dbReference type="FunFam" id="3.40.50.1000:FF:000022">
    <property type="entry name" value="Phosphoglycolate phosphatase"/>
    <property type="match status" value="1"/>
</dbReference>
<dbReference type="PANTHER" id="PTHR43434">
    <property type="entry name" value="PHOSPHOGLYCOLATE PHOSPHATASE"/>
    <property type="match status" value="1"/>
</dbReference>
<organism evidence="1 2">
    <name type="scientific">Thomasclavelia spiroformis DSM 1552</name>
    <dbReference type="NCBI Taxonomy" id="428126"/>
    <lineage>
        <taxon>Bacteria</taxon>
        <taxon>Bacillati</taxon>
        <taxon>Bacillota</taxon>
        <taxon>Erysipelotrichia</taxon>
        <taxon>Erysipelotrichales</taxon>
        <taxon>Coprobacillaceae</taxon>
        <taxon>Thomasclavelia</taxon>
    </lineage>
</organism>
<dbReference type="eggNOG" id="COG0546">
    <property type="taxonomic scope" value="Bacteria"/>
</dbReference>
<sequence length="227" mass="26310">MKRVVFVIRKVVMDRKYILFDLDGTLTDPMQGITKSVRYALNSFGIEVDDLCKLIPFIGPPLKDSFKEFYRFNEEDAILAVEKYREYYRIDGIFDNKVYEGIEECLKALKKEDKILVLATSKPEVFAKKIMDHFNLSKYFDFIGGSELNGRSKKGEVIEYVLKSMQINFGDAIMVGDRMHDIIGAHEHNLPCIAVEYGYGNVQEFKQYHADYIVKTVNELQKLLCNK</sequence>
<keyword evidence="1" id="KW-0378">Hydrolase</keyword>
<dbReference type="Gene3D" id="3.40.50.1000">
    <property type="entry name" value="HAD superfamily/HAD-like"/>
    <property type="match status" value="1"/>
</dbReference>
<dbReference type="Gene3D" id="1.10.150.240">
    <property type="entry name" value="Putative phosphatase, domain 2"/>
    <property type="match status" value="1"/>
</dbReference>